<gene>
    <name evidence="4" type="ORF">LLEC1_03839</name>
</gene>
<keyword evidence="5" id="KW-1185">Reference proteome</keyword>
<feature type="region of interest" description="Disordered" evidence="1">
    <location>
        <begin position="82"/>
        <end position="103"/>
    </location>
</feature>
<feature type="signal peptide" evidence="2">
    <location>
        <begin position="1"/>
        <end position="25"/>
    </location>
</feature>
<evidence type="ECO:0000256" key="1">
    <source>
        <dbReference type="SAM" id="MobiDB-lite"/>
    </source>
</evidence>
<dbReference type="OrthoDB" id="2748312at2759"/>
<dbReference type="EMBL" id="LUKN01000396">
    <property type="protein sequence ID" value="OAR02997.1"/>
    <property type="molecule type" value="Genomic_DNA"/>
</dbReference>
<proteinExistence type="predicted"/>
<dbReference type="Pfam" id="PF14040">
    <property type="entry name" value="DNase_NucA_NucB"/>
    <property type="match status" value="1"/>
</dbReference>
<dbReference type="Proteomes" id="UP000243081">
    <property type="component" value="Unassembled WGS sequence"/>
</dbReference>
<comment type="caution">
    <text evidence="4">The sequence shown here is derived from an EMBL/GenBank/DDBJ whole genome shotgun (WGS) entry which is preliminary data.</text>
</comment>
<evidence type="ECO:0000313" key="5">
    <source>
        <dbReference type="Proteomes" id="UP000243081"/>
    </source>
</evidence>
<accession>A0A179IK00</accession>
<feature type="domain" description="Deoxyribonuclease NucA/NucB" evidence="3">
    <location>
        <begin position="44"/>
        <end position="144"/>
    </location>
</feature>
<sequence length="260" mass="28907">MRFQFSTLSFAGLVCLSSLAGHVQATPPDLSFLCDKMPEVCTNMCWAVRCASPTFPQTLTFDFPTDKTKDARRTKAGCNPHGNKCGTKNSGPGHRGPPNTSCDEYPFASVKEADGGPQVSRCVPGPENSRQGQALSTLQKKWKKEGKTRFLIGFGNPGSTGVRYCNNEPCTADGFEVQDGKVAKRDAQQPMFRYYRTRAGMVLASIDKVDFPSNFTRMQHEADVVDGGFELWTEVDEEFGELRYVEDTVMEELSWDHFLK</sequence>
<name>A0A179IK00_CORDF</name>
<dbReference type="AlphaFoldDB" id="A0A179IK00"/>
<reference evidence="4 5" key="1">
    <citation type="submission" date="2016-03" db="EMBL/GenBank/DDBJ databases">
        <title>Fine-scale spatial genetic structure of a fungal parasite of coffee scale insects.</title>
        <authorList>
            <person name="Jackson D."/>
            <person name="Zemenick K.A."/>
            <person name="Malloure B."/>
            <person name="Quandt C.A."/>
            <person name="James T.Y."/>
        </authorList>
    </citation>
    <scope>NUCLEOTIDE SEQUENCE [LARGE SCALE GENOMIC DNA]</scope>
    <source>
        <strain evidence="4 5">UM487</strain>
    </source>
</reference>
<evidence type="ECO:0000259" key="3">
    <source>
        <dbReference type="Pfam" id="PF14040"/>
    </source>
</evidence>
<organism evidence="4 5">
    <name type="scientific">Cordyceps confragosa</name>
    <name type="common">Lecanicillium lecanii</name>
    <dbReference type="NCBI Taxonomy" id="2714763"/>
    <lineage>
        <taxon>Eukaryota</taxon>
        <taxon>Fungi</taxon>
        <taxon>Dikarya</taxon>
        <taxon>Ascomycota</taxon>
        <taxon>Pezizomycotina</taxon>
        <taxon>Sordariomycetes</taxon>
        <taxon>Hypocreomycetidae</taxon>
        <taxon>Hypocreales</taxon>
        <taxon>Cordycipitaceae</taxon>
        <taxon>Akanthomyces</taxon>
    </lineage>
</organism>
<feature type="chain" id="PRO_5008104618" description="Deoxyribonuclease NucA/NucB domain-containing protein" evidence="2">
    <location>
        <begin position="26"/>
        <end position="260"/>
    </location>
</feature>
<dbReference type="OMA" id="CWAVRCA"/>
<protein>
    <recommendedName>
        <fullName evidence="3">Deoxyribonuclease NucA/NucB domain-containing protein</fullName>
    </recommendedName>
</protein>
<keyword evidence="2" id="KW-0732">Signal</keyword>
<dbReference type="InterPro" id="IPR029476">
    <property type="entry name" value="DNase_NucA_NucB"/>
</dbReference>
<evidence type="ECO:0000256" key="2">
    <source>
        <dbReference type="SAM" id="SignalP"/>
    </source>
</evidence>
<evidence type="ECO:0000313" key="4">
    <source>
        <dbReference type="EMBL" id="OAR02997.1"/>
    </source>
</evidence>